<organism evidence="1 2">
    <name type="scientific">Vitrella brassicaformis (strain CCMP3155)</name>
    <dbReference type="NCBI Taxonomy" id="1169540"/>
    <lineage>
        <taxon>Eukaryota</taxon>
        <taxon>Sar</taxon>
        <taxon>Alveolata</taxon>
        <taxon>Colpodellida</taxon>
        <taxon>Vitrellaceae</taxon>
        <taxon>Vitrella</taxon>
    </lineage>
</organism>
<dbReference type="PhylomeDB" id="A0A0G4H7W3"/>
<dbReference type="GO" id="GO:0003755">
    <property type="term" value="F:peptidyl-prolyl cis-trans isomerase activity"/>
    <property type="evidence" value="ECO:0007669"/>
    <property type="project" value="InterPro"/>
</dbReference>
<accession>A0A0G4H7W3</accession>
<evidence type="ECO:0000313" key="2">
    <source>
        <dbReference type="Proteomes" id="UP000041254"/>
    </source>
</evidence>
<dbReference type="AlphaFoldDB" id="A0A0G4H7W3"/>
<dbReference type="SUPFAM" id="SSF54534">
    <property type="entry name" value="FKBP-like"/>
    <property type="match status" value="1"/>
</dbReference>
<reference evidence="1 2" key="1">
    <citation type="submission" date="2014-11" db="EMBL/GenBank/DDBJ databases">
        <authorList>
            <person name="Zhu J."/>
            <person name="Qi W."/>
            <person name="Song R."/>
        </authorList>
    </citation>
    <scope>NUCLEOTIDE SEQUENCE [LARGE SCALE GENOMIC DNA]</scope>
</reference>
<keyword evidence="2" id="KW-1185">Reference proteome</keyword>
<dbReference type="VEuPathDB" id="CryptoDB:Vbra_23108"/>
<gene>
    <name evidence="1" type="ORF">Vbra_23108</name>
</gene>
<dbReference type="Gene3D" id="3.10.50.40">
    <property type="match status" value="1"/>
</dbReference>
<dbReference type="Proteomes" id="UP000041254">
    <property type="component" value="Unassembled WGS sequence"/>
</dbReference>
<protein>
    <submittedName>
        <fullName evidence="1">Uncharacterized protein</fullName>
    </submittedName>
</protein>
<dbReference type="EMBL" id="CDMY01001060">
    <property type="protein sequence ID" value="CEM40012.1"/>
    <property type="molecule type" value="Genomic_DNA"/>
</dbReference>
<evidence type="ECO:0000313" key="1">
    <source>
        <dbReference type="EMBL" id="CEM40012.1"/>
    </source>
</evidence>
<sequence length="256" mass="28569">MAPGGRRLVGLTVWGDGKVDESLDRPGELSFDVIGAGPDGRPMEVLLGDDDKGVRFFDLSTNPPKLLPIGERPRNRVGNERVVGKTRLGDGFVYEDTSVLAGQFYTKEGGQRRYFDLLPPGRLPGQQPAVDQTVGVANGGGATLRQRQEGSSLPLQQTANGFTVTPLGNRYRIVTEGTDRVPTANDRVKLDVTWWYDAFDGRDKRDDYRDVDRVSNLPFAWERGALLEMREGETRQIILPPRYYGRYSQLRLISIE</sequence>
<dbReference type="InParanoid" id="A0A0G4H7W3"/>
<name>A0A0G4H7W3_VITBC</name>
<dbReference type="InterPro" id="IPR046357">
    <property type="entry name" value="PPIase_dom_sf"/>
</dbReference>
<proteinExistence type="predicted"/>